<comment type="caution">
    <text evidence="2">The sequence shown here is derived from an EMBL/GenBank/DDBJ whole genome shotgun (WGS) entry which is preliminary data.</text>
</comment>
<evidence type="ECO:0000313" key="2">
    <source>
        <dbReference type="EMBL" id="GMS92233.1"/>
    </source>
</evidence>
<dbReference type="Proteomes" id="UP001432027">
    <property type="component" value="Unassembled WGS sequence"/>
</dbReference>
<feature type="non-terminal residue" evidence="2">
    <location>
        <position position="85"/>
    </location>
</feature>
<gene>
    <name evidence="2" type="ORF">PENTCL1PPCAC_14408</name>
</gene>
<organism evidence="2 3">
    <name type="scientific">Pristionchus entomophagus</name>
    <dbReference type="NCBI Taxonomy" id="358040"/>
    <lineage>
        <taxon>Eukaryota</taxon>
        <taxon>Metazoa</taxon>
        <taxon>Ecdysozoa</taxon>
        <taxon>Nematoda</taxon>
        <taxon>Chromadorea</taxon>
        <taxon>Rhabditida</taxon>
        <taxon>Rhabditina</taxon>
        <taxon>Diplogasteromorpha</taxon>
        <taxon>Diplogasteroidea</taxon>
        <taxon>Neodiplogasteridae</taxon>
        <taxon>Pristionchus</taxon>
    </lineage>
</organism>
<accession>A0AAV5TFQ3</accession>
<feature type="non-terminal residue" evidence="2">
    <location>
        <position position="1"/>
    </location>
</feature>
<reference evidence="2" key="1">
    <citation type="submission" date="2023-10" db="EMBL/GenBank/DDBJ databases">
        <title>Genome assembly of Pristionchus species.</title>
        <authorList>
            <person name="Yoshida K."/>
            <person name="Sommer R.J."/>
        </authorList>
    </citation>
    <scope>NUCLEOTIDE SEQUENCE</scope>
    <source>
        <strain evidence="2">RS0144</strain>
    </source>
</reference>
<evidence type="ECO:0000313" key="3">
    <source>
        <dbReference type="Proteomes" id="UP001432027"/>
    </source>
</evidence>
<proteinExistence type="predicted"/>
<evidence type="ECO:0000256" key="1">
    <source>
        <dbReference type="SAM" id="MobiDB-lite"/>
    </source>
</evidence>
<dbReference type="AlphaFoldDB" id="A0AAV5TFQ3"/>
<feature type="region of interest" description="Disordered" evidence="1">
    <location>
        <begin position="45"/>
        <end position="64"/>
    </location>
</feature>
<name>A0AAV5TFQ3_9BILA</name>
<sequence length="85" mass="8691">AHEGTHGHRVVHHALACVLSGRGSLRLEAGAGVDAVMPRVGLEHERHSLGSSASEDDGVDGHSLRVLPLRVDDGALSGGGGESRV</sequence>
<dbReference type="EMBL" id="BTSX01000004">
    <property type="protein sequence ID" value="GMS92233.1"/>
    <property type="molecule type" value="Genomic_DNA"/>
</dbReference>
<keyword evidence="3" id="KW-1185">Reference proteome</keyword>
<protein>
    <submittedName>
        <fullName evidence="2">Uncharacterized protein</fullName>
    </submittedName>
</protein>